<evidence type="ECO:0000313" key="2">
    <source>
        <dbReference type="EMBL" id="CCX31335.1"/>
    </source>
</evidence>
<evidence type="ECO:0008006" key="4">
    <source>
        <dbReference type="Google" id="ProtNLM"/>
    </source>
</evidence>
<protein>
    <recommendedName>
        <fullName evidence="4">Ecp2 effector protein domain-containing protein</fullName>
    </recommendedName>
</protein>
<feature type="chain" id="PRO_5004651649" description="Ecp2 effector protein domain-containing protein" evidence="1">
    <location>
        <begin position="19"/>
        <end position="179"/>
    </location>
</feature>
<dbReference type="Proteomes" id="UP000018144">
    <property type="component" value="Unassembled WGS sequence"/>
</dbReference>
<gene>
    <name evidence="2" type="ORF">PCON_10636</name>
</gene>
<evidence type="ECO:0000313" key="3">
    <source>
        <dbReference type="Proteomes" id="UP000018144"/>
    </source>
</evidence>
<proteinExistence type="predicted"/>
<reference evidence="2 3" key="1">
    <citation type="journal article" date="2013" name="PLoS Genet.">
        <title>The genome and development-dependent transcriptomes of Pyronema confluens: a window into fungal evolution.</title>
        <authorList>
            <person name="Traeger S."/>
            <person name="Altegoer F."/>
            <person name="Freitag M."/>
            <person name="Gabaldon T."/>
            <person name="Kempken F."/>
            <person name="Kumar A."/>
            <person name="Marcet-Houben M."/>
            <person name="Poggeler S."/>
            <person name="Stajich J.E."/>
            <person name="Nowrousian M."/>
        </authorList>
    </citation>
    <scope>NUCLEOTIDE SEQUENCE [LARGE SCALE GENOMIC DNA]</scope>
    <source>
        <strain evidence="3">CBS 100304</strain>
        <tissue evidence="2">Vegetative mycelium</tissue>
    </source>
</reference>
<organism evidence="2 3">
    <name type="scientific">Pyronema omphalodes (strain CBS 100304)</name>
    <name type="common">Pyronema confluens</name>
    <dbReference type="NCBI Taxonomy" id="1076935"/>
    <lineage>
        <taxon>Eukaryota</taxon>
        <taxon>Fungi</taxon>
        <taxon>Dikarya</taxon>
        <taxon>Ascomycota</taxon>
        <taxon>Pezizomycotina</taxon>
        <taxon>Pezizomycetes</taxon>
        <taxon>Pezizales</taxon>
        <taxon>Pyronemataceae</taxon>
        <taxon>Pyronema</taxon>
    </lineage>
</organism>
<feature type="signal peptide" evidence="1">
    <location>
        <begin position="1"/>
        <end position="18"/>
    </location>
</feature>
<accession>U4LPU2</accession>
<sequence length="179" mass="19157">MQFTTLVSVLAMTAMAAASPVSPVPISDHPLLEKRASIGCSMKDLWAAPSGSMDGVINNLIKTTPTVKSVPGTSRLAATTVTDGLQLSAMLMTDSTLLFGNTLGSRREIGQMARQVYDSCKQEEIVQGWINDDSCGETWVEIGRTPNACKASSYMGFIWISLGSLMYLLRFSVGECHGG</sequence>
<keyword evidence="1" id="KW-0732">Signal</keyword>
<name>U4LPU2_PYROM</name>
<keyword evidence="3" id="KW-1185">Reference proteome</keyword>
<dbReference type="AlphaFoldDB" id="U4LPU2"/>
<evidence type="ECO:0000256" key="1">
    <source>
        <dbReference type="SAM" id="SignalP"/>
    </source>
</evidence>
<dbReference type="EMBL" id="HF935589">
    <property type="protein sequence ID" value="CCX31335.1"/>
    <property type="molecule type" value="Genomic_DNA"/>
</dbReference>